<gene>
    <name evidence="2" type="ORF">Mgra_00005326</name>
</gene>
<proteinExistence type="predicted"/>
<dbReference type="AlphaFoldDB" id="A0A8S9ZPM0"/>
<accession>A0A8S9ZPM0</accession>
<evidence type="ECO:0000256" key="1">
    <source>
        <dbReference type="SAM" id="MobiDB-lite"/>
    </source>
</evidence>
<comment type="caution">
    <text evidence="2">The sequence shown here is derived from an EMBL/GenBank/DDBJ whole genome shotgun (WGS) entry which is preliminary data.</text>
</comment>
<organism evidence="2 3">
    <name type="scientific">Meloidogyne graminicola</name>
    <dbReference type="NCBI Taxonomy" id="189291"/>
    <lineage>
        <taxon>Eukaryota</taxon>
        <taxon>Metazoa</taxon>
        <taxon>Ecdysozoa</taxon>
        <taxon>Nematoda</taxon>
        <taxon>Chromadorea</taxon>
        <taxon>Rhabditida</taxon>
        <taxon>Tylenchina</taxon>
        <taxon>Tylenchomorpha</taxon>
        <taxon>Tylenchoidea</taxon>
        <taxon>Meloidogynidae</taxon>
        <taxon>Meloidogyninae</taxon>
        <taxon>Meloidogyne</taxon>
    </lineage>
</organism>
<keyword evidence="3" id="KW-1185">Reference proteome</keyword>
<evidence type="ECO:0000313" key="2">
    <source>
        <dbReference type="EMBL" id="KAF7635211.1"/>
    </source>
</evidence>
<evidence type="ECO:0000313" key="3">
    <source>
        <dbReference type="Proteomes" id="UP000605970"/>
    </source>
</evidence>
<reference evidence="2" key="1">
    <citation type="journal article" date="2020" name="Ecol. Evol.">
        <title>Genome structure and content of the rice root-knot nematode (Meloidogyne graminicola).</title>
        <authorList>
            <person name="Phan N.T."/>
            <person name="Danchin E.G.J."/>
            <person name="Klopp C."/>
            <person name="Perfus-Barbeoch L."/>
            <person name="Kozlowski D.K."/>
            <person name="Koutsovoulos G.D."/>
            <person name="Lopez-Roques C."/>
            <person name="Bouchez O."/>
            <person name="Zahm M."/>
            <person name="Besnard G."/>
            <person name="Bellafiore S."/>
        </authorList>
    </citation>
    <scope>NUCLEOTIDE SEQUENCE</scope>
    <source>
        <strain evidence="2">VN-18</strain>
    </source>
</reference>
<dbReference type="EMBL" id="JABEBT010000045">
    <property type="protein sequence ID" value="KAF7635211.1"/>
    <property type="molecule type" value="Genomic_DNA"/>
</dbReference>
<protein>
    <submittedName>
        <fullName evidence="2">Uncharacterized protein</fullName>
    </submittedName>
</protein>
<sequence length="107" mass="12180">MFNSITISELFPPHNPKEDDIPLTKNKQRKVQVENYIKKISRGQTEYLCKNYDGRSYCGCLHNGGLPKTFNLPNAGNENAENFFKVATLPMCGNSYFDHMKQCALVC</sequence>
<name>A0A8S9ZPM0_9BILA</name>
<feature type="region of interest" description="Disordered" evidence="1">
    <location>
        <begin position="1"/>
        <end position="25"/>
    </location>
</feature>
<dbReference type="Proteomes" id="UP000605970">
    <property type="component" value="Unassembled WGS sequence"/>
</dbReference>